<dbReference type="RefSeq" id="WP_094998707.1">
    <property type="nucleotide sequence ID" value="NZ_BMJL01000008.1"/>
</dbReference>
<sequence length="674" mass="76082">MQTETVLLILLATIVAISVALFHYFFKNKNRGKLYITLAFLRFLGVFGILLLLINPKFSKTTYTVEKSVLTLLTDNSTSVKNSEEDIKSVLSSLDNADELKNRFIINHYAFGEDLEPTDSLSFTDKLTNIYKPLSSLNEAYRRKQSTVLLISDGNQNVGRDYAYITDTSKPVYTLTVGDTTAYEDVSIGPINTNTYAFLNNKFPLETYVRYQGSGEISTKVTIRVGNQTVFSEQIRLSESNNLKSIETLIDANTVGLKKLVVSAEQIPSEKNTVNNTRETTVEVIDEKTNVGIVSEVLHPDLGAFKKAIESNEQRKVYFLKPNSPKEKWDDTYIFILYEPTRNFSSLFDYIKNNKSSHLIVTGVNTDFNFLNKAQDNFNIEQGYPAQEVFGQLNPGFSNFDISDFEISGFPPLTSDAGPITFQSAYDVLLDTEIKGVNINSPMLSIMDGNSWRKGIWLGTDIWRWRAQTYRDTGDFSNFDTFLGKLVRYLSGNSKRDRLNLEYNNLFEGSNAAIITATYFDQAYLFDPNATLNITITNKDNANSSKRSMAIMNGYYQADLSDLSPGDYEFSINVEGENISKNGRFVISDFDLEKQFVSSDYKKMAALANSTGGSSFFPSQINQLIEELATKDTFVPRQKSVENVVSLVDYRILLAIIVLAFTLEWFLRKYNGLI</sequence>
<dbReference type="Proteomes" id="UP000215244">
    <property type="component" value="Chromosome"/>
</dbReference>
<dbReference type="PANTHER" id="PTHR37947:SF1">
    <property type="entry name" value="BLL2462 PROTEIN"/>
    <property type="match status" value="1"/>
</dbReference>
<accession>A0A223V9P9</accession>
<name>A0A223V9P9_9FLAO</name>
<protein>
    <submittedName>
        <fullName evidence="1">Uncharacterized protein</fullName>
    </submittedName>
</protein>
<dbReference type="PANTHER" id="PTHR37947">
    <property type="entry name" value="BLL2462 PROTEIN"/>
    <property type="match status" value="1"/>
</dbReference>
<dbReference type="KEGG" id="marb:CJ263_18975"/>
<dbReference type="AlphaFoldDB" id="A0A223V9P9"/>
<reference evidence="1 2" key="1">
    <citation type="submission" date="2017-08" db="EMBL/GenBank/DDBJ databases">
        <title>The complete genome sequence of Maribacter sp. B1, isolated from deep-sea sediment.</title>
        <authorList>
            <person name="Wu Y.-H."/>
            <person name="Cheng H."/>
            <person name="Xu X.-W."/>
        </authorList>
    </citation>
    <scope>NUCLEOTIDE SEQUENCE [LARGE SCALE GENOMIC DNA]</scope>
    <source>
        <strain evidence="1 2">B1</strain>
    </source>
</reference>
<evidence type="ECO:0000313" key="1">
    <source>
        <dbReference type="EMBL" id="ASV32134.1"/>
    </source>
</evidence>
<dbReference type="OrthoDB" id="9763076at2"/>
<dbReference type="EMBL" id="CP022957">
    <property type="protein sequence ID" value="ASV32134.1"/>
    <property type="molecule type" value="Genomic_DNA"/>
</dbReference>
<evidence type="ECO:0000313" key="2">
    <source>
        <dbReference type="Proteomes" id="UP000215244"/>
    </source>
</evidence>
<proteinExistence type="predicted"/>
<organism evidence="1 2">
    <name type="scientific">Maribacter cobaltidurans</name>
    <dbReference type="NCBI Taxonomy" id="1178778"/>
    <lineage>
        <taxon>Bacteria</taxon>
        <taxon>Pseudomonadati</taxon>
        <taxon>Bacteroidota</taxon>
        <taxon>Flavobacteriia</taxon>
        <taxon>Flavobacteriales</taxon>
        <taxon>Flavobacteriaceae</taxon>
        <taxon>Maribacter</taxon>
    </lineage>
</organism>
<keyword evidence="2" id="KW-1185">Reference proteome</keyword>
<gene>
    <name evidence="1" type="ORF">CJ263_18975</name>
</gene>